<comment type="subunit">
    <text evidence="1">Homodimer.</text>
</comment>
<dbReference type="SFLD" id="SFLDG00358">
    <property type="entry name" value="Main_(cytGST)"/>
    <property type="match status" value="1"/>
</dbReference>
<dbReference type="InterPro" id="IPR040079">
    <property type="entry name" value="Glutathione_S-Trfase"/>
</dbReference>
<dbReference type="InterPro" id="IPR036282">
    <property type="entry name" value="Glutathione-S-Trfase_C_sf"/>
</dbReference>
<reference evidence="5 6" key="1">
    <citation type="submission" date="2019-07" db="EMBL/GenBank/DDBJ databases">
        <title>Draft genome assembly of a fouling barnacle, Amphibalanus amphitrite (Darwin, 1854): The first reference genome for Thecostraca.</title>
        <authorList>
            <person name="Kim W."/>
        </authorList>
    </citation>
    <scope>NUCLEOTIDE SEQUENCE [LARGE SCALE GENOMIC DNA]</scope>
    <source>
        <strain evidence="5">SNU_AA5</strain>
        <tissue evidence="5">Soma without cirri and trophi</tissue>
    </source>
</reference>
<dbReference type="Pfam" id="PF13410">
    <property type="entry name" value="GST_C_2"/>
    <property type="match status" value="1"/>
</dbReference>
<dbReference type="Proteomes" id="UP000440578">
    <property type="component" value="Unassembled WGS sequence"/>
</dbReference>
<evidence type="ECO:0000313" key="5">
    <source>
        <dbReference type="EMBL" id="KAF0300674.1"/>
    </source>
</evidence>
<dbReference type="Gene3D" id="1.20.1050.10">
    <property type="match status" value="1"/>
</dbReference>
<keyword evidence="6" id="KW-1185">Reference proteome</keyword>
<proteinExistence type="predicted"/>
<protein>
    <submittedName>
        <fullName evidence="5">Inactive glutathione S-transferase D3</fullName>
    </submittedName>
</protein>
<evidence type="ECO:0000256" key="2">
    <source>
        <dbReference type="SAM" id="MobiDB-lite"/>
    </source>
</evidence>
<dbReference type="SFLD" id="SFLDS00019">
    <property type="entry name" value="Glutathione_Transferase_(cytos"/>
    <property type="match status" value="1"/>
</dbReference>
<gene>
    <name evidence="5" type="primary">GstD3_1</name>
    <name evidence="5" type="ORF">FJT64_026840</name>
</gene>
<feature type="region of interest" description="Disordered" evidence="2">
    <location>
        <begin position="249"/>
        <end position="276"/>
    </location>
</feature>
<dbReference type="InterPro" id="IPR010987">
    <property type="entry name" value="Glutathione-S-Trfase_C-like"/>
</dbReference>
<dbReference type="Gene3D" id="3.40.30.10">
    <property type="entry name" value="Glutaredoxin"/>
    <property type="match status" value="1"/>
</dbReference>
<sequence length="276" mass="30069">MESEQHPSPELTDEQLAAAIAEPPVSGEWKLYWDAVPPPSQAVLLTLSCLPELRRRVRLVRVNVLRSQQLTAAFRALSPLHQVPLLEAADGSVLTESRAIMAYLAEQAGPAGAALLPDTVRGRAAGLRWTLFDVTCLYPRLKEYHLPVMSGRAGRPPADALPPLAEALAVLDAELQRTPYLAGQAASLADLGLAVTVAQARAVGVPLAHLAAVGSWYERLRRRLPGLQHAERGSAQYAATLQRLMDAWERRHSPDTAAEQDGPREEAEGRDSERRQ</sequence>
<feature type="compositionally biased region" description="Basic and acidic residues" evidence="2">
    <location>
        <begin position="261"/>
        <end position="276"/>
    </location>
</feature>
<dbReference type="SUPFAM" id="SSF52833">
    <property type="entry name" value="Thioredoxin-like"/>
    <property type="match status" value="1"/>
</dbReference>
<dbReference type="Pfam" id="PF13409">
    <property type="entry name" value="GST_N_2"/>
    <property type="match status" value="1"/>
</dbReference>
<dbReference type="AlphaFoldDB" id="A0A6A4WA78"/>
<evidence type="ECO:0000256" key="1">
    <source>
        <dbReference type="ARBA" id="ARBA00011738"/>
    </source>
</evidence>
<dbReference type="GO" id="GO:0006749">
    <property type="term" value="P:glutathione metabolic process"/>
    <property type="evidence" value="ECO:0007669"/>
    <property type="project" value="TreeGrafter"/>
</dbReference>
<dbReference type="InterPro" id="IPR036249">
    <property type="entry name" value="Thioredoxin-like_sf"/>
</dbReference>
<dbReference type="PROSITE" id="PS50405">
    <property type="entry name" value="GST_CTER"/>
    <property type="match status" value="1"/>
</dbReference>
<feature type="domain" description="GST C-terminal" evidence="4">
    <location>
        <begin position="119"/>
        <end position="241"/>
    </location>
</feature>
<dbReference type="PROSITE" id="PS50404">
    <property type="entry name" value="GST_NTER"/>
    <property type="match status" value="1"/>
</dbReference>
<dbReference type="SUPFAM" id="SSF47616">
    <property type="entry name" value="GST C-terminal domain-like"/>
    <property type="match status" value="1"/>
</dbReference>
<dbReference type="OrthoDB" id="422574at2759"/>
<dbReference type="PANTHER" id="PTHR43969">
    <property type="entry name" value="GLUTATHIONE S TRANSFERASE D10, ISOFORM A-RELATED"/>
    <property type="match status" value="1"/>
</dbReference>
<keyword evidence="5" id="KW-0808">Transferase</keyword>
<dbReference type="GO" id="GO:0004364">
    <property type="term" value="F:glutathione transferase activity"/>
    <property type="evidence" value="ECO:0007669"/>
    <property type="project" value="TreeGrafter"/>
</dbReference>
<name>A0A6A4WA78_AMPAM</name>
<accession>A0A6A4WA78</accession>
<feature type="domain" description="GST N-terminal" evidence="3">
    <location>
        <begin position="27"/>
        <end position="112"/>
    </location>
</feature>
<dbReference type="PANTHER" id="PTHR43969:SF9">
    <property type="entry name" value="GLUTATHIONE S TRANSFERASE D10, ISOFORM A-RELATED"/>
    <property type="match status" value="1"/>
</dbReference>
<dbReference type="EMBL" id="VIIS01001242">
    <property type="protein sequence ID" value="KAF0300674.1"/>
    <property type="molecule type" value="Genomic_DNA"/>
</dbReference>
<evidence type="ECO:0000313" key="6">
    <source>
        <dbReference type="Proteomes" id="UP000440578"/>
    </source>
</evidence>
<dbReference type="InterPro" id="IPR004045">
    <property type="entry name" value="Glutathione_S-Trfase_N"/>
</dbReference>
<evidence type="ECO:0000259" key="4">
    <source>
        <dbReference type="PROSITE" id="PS50405"/>
    </source>
</evidence>
<evidence type="ECO:0000259" key="3">
    <source>
        <dbReference type="PROSITE" id="PS50404"/>
    </source>
</evidence>
<comment type="caution">
    <text evidence="5">The sequence shown here is derived from an EMBL/GenBank/DDBJ whole genome shotgun (WGS) entry which is preliminary data.</text>
</comment>
<organism evidence="5 6">
    <name type="scientific">Amphibalanus amphitrite</name>
    <name type="common">Striped barnacle</name>
    <name type="synonym">Balanus amphitrite</name>
    <dbReference type="NCBI Taxonomy" id="1232801"/>
    <lineage>
        <taxon>Eukaryota</taxon>
        <taxon>Metazoa</taxon>
        <taxon>Ecdysozoa</taxon>
        <taxon>Arthropoda</taxon>
        <taxon>Crustacea</taxon>
        <taxon>Multicrustacea</taxon>
        <taxon>Cirripedia</taxon>
        <taxon>Thoracica</taxon>
        <taxon>Thoracicalcarea</taxon>
        <taxon>Balanomorpha</taxon>
        <taxon>Balanoidea</taxon>
        <taxon>Balanidae</taxon>
        <taxon>Amphibalaninae</taxon>
        <taxon>Amphibalanus</taxon>
    </lineage>
</organism>